<dbReference type="Proteomes" id="UP000270046">
    <property type="component" value="Chromosome"/>
</dbReference>
<proteinExistence type="predicted"/>
<organism evidence="1 2">
    <name type="scientific">Mucilaginibacter celer</name>
    <dbReference type="NCBI Taxonomy" id="2305508"/>
    <lineage>
        <taxon>Bacteria</taxon>
        <taxon>Pseudomonadati</taxon>
        <taxon>Bacteroidota</taxon>
        <taxon>Sphingobacteriia</taxon>
        <taxon>Sphingobacteriales</taxon>
        <taxon>Sphingobacteriaceae</taxon>
        <taxon>Mucilaginibacter</taxon>
    </lineage>
</organism>
<gene>
    <name evidence="1" type="ORF">HYN43_004425</name>
</gene>
<keyword evidence="2" id="KW-1185">Reference proteome</keyword>
<accession>A0A494VT73</accession>
<reference evidence="1 2" key="1">
    <citation type="submission" date="2018-10" db="EMBL/GenBank/DDBJ databases">
        <title>Genome sequencing of Mucilaginibacter sp. HYN0043.</title>
        <authorList>
            <person name="Kim M."/>
            <person name="Yi H."/>
        </authorList>
    </citation>
    <scope>NUCLEOTIDE SEQUENCE [LARGE SCALE GENOMIC DNA]</scope>
    <source>
        <strain evidence="1 2">HYN0043</strain>
    </source>
</reference>
<evidence type="ECO:0000313" key="1">
    <source>
        <dbReference type="EMBL" id="AYL94588.1"/>
    </source>
</evidence>
<sequence length="74" mass="9064">MPTITIKLFFHKAEIISSYNDQGNNFYLLLFDRKLRQKSRFYLANECYEQSERLNDNERNERMAGRDWRLEIRG</sequence>
<evidence type="ECO:0000313" key="2">
    <source>
        <dbReference type="Proteomes" id="UP000270046"/>
    </source>
</evidence>
<dbReference type="KEGG" id="muh:HYN43_004425"/>
<protein>
    <submittedName>
        <fullName evidence="1">Uncharacterized protein</fullName>
    </submittedName>
</protein>
<name>A0A494VT73_9SPHI</name>
<dbReference type="EMBL" id="CP032869">
    <property type="protein sequence ID" value="AYL94588.1"/>
    <property type="molecule type" value="Genomic_DNA"/>
</dbReference>
<dbReference type="AlphaFoldDB" id="A0A494VT73"/>